<dbReference type="InterPro" id="IPR027417">
    <property type="entry name" value="P-loop_NTPase"/>
</dbReference>
<dbReference type="Proteomes" id="UP000548476">
    <property type="component" value="Unassembled WGS sequence"/>
</dbReference>
<proteinExistence type="inferred from homology"/>
<comment type="caution">
    <text evidence="14">The sequence shown here is derived from an EMBL/GenBank/DDBJ whole genome shotgun (WGS) entry which is preliminary data.</text>
</comment>
<dbReference type="Gene3D" id="1.20.1560.10">
    <property type="entry name" value="ABC transporter type 1, transmembrane domain"/>
    <property type="match status" value="1"/>
</dbReference>
<dbReference type="InterPro" id="IPR036640">
    <property type="entry name" value="ABC1_TM_sf"/>
</dbReference>
<organism evidence="14 15">
    <name type="scientific">Phytomonospora endophytica</name>
    <dbReference type="NCBI Taxonomy" id="714109"/>
    <lineage>
        <taxon>Bacteria</taxon>
        <taxon>Bacillati</taxon>
        <taxon>Actinomycetota</taxon>
        <taxon>Actinomycetes</taxon>
        <taxon>Micromonosporales</taxon>
        <taxon>Micromonosporaceae</taxon>
        <taxon>Phytomonospora</taxon>
    </lineage>
</organism>
<evidence type="ECO:0000256" key="11">
    <source>
        <dbReference type="SAM" id="Phobius"/>
    </source>
</evidence>
<dbReference type="GO" id="GO:0034040">
    <property type="term" value="F:ATPase-coupled lipid transmembrane transporter activity"/>
    <property type="evidence" value="ECO:0007669"/>
    <property type="project" value="TreeGrafter"/>
</dbReference>
<keyword evidence="4" id="KW-0997">Cell inner membrane</keyword>
<feature type="domain" description="ABC transporter" evidence="12">
    <location>
        <begin position="329"/>
        <end position="564"/>
    </location>
</feature>
<dbReference type="Gene3D" id="3.40.50.300">
    <property type="entry name" value="P-loop containing nucleotide triphosphate hydrolases"/>
    <property type="match status" value="1"/>
</dbReference>
<evidence type="ECO:0000259" key="13">
    <source>
        <dbReference type="PROSITE" id="PS50929"/>
    </source>
</evidence>
<dbReference type="SUPFAM" id="SSF52540">
    <property type="entry name" value="P-loop containing nucleoside triphosphate hydrolases"/>
    <property type="match status" value="1"/>
</dbReference>
<evidence type="ECO:0000256" key="5">
    <source>
        <dbReference type="ARBA" id="ARBA00022692"/>
    </source>
</evidence>
<dbReference type="GO" id="GO:0016887">
    <property type="term" value="F:ATP hydrolysis activity"/>
    <property type="evidence" value="ECO:0007669"/>
    <property type="project" value="InterPro"/>
</dbReference>
<dbReference type="InterPro" id="IPR003439">
    <property type="entry name" value="ABC_transporter-like_ATP-bd"/>
</dbReference>
<keyword evidence="14" id="KW-0378">Hydrolase</keyword>
<dbReference type="Pfam" id="PF00005">
    <property type="entry name" value="ABC_tran"/>
    <property type="match status" value="1"/>
</dbReference>
<comment type="similarity">
    <text evidence="10">Belongs to the ABC transporter superfamily. Siderophore-Fe(3+) uptake transporter (SIUT) (TC 3.A.1.21) family.</text>
</comment>
<keyword evidence="2" id="KW-0813">Transport</keyword>
<dbReference type="EC" id="3.6.3.-" evidence="14"/>
<dbReference type="PANTHER" id="PTHR24221">
    <property type="entry name" value="ATP-BINDING CASSETTE SUB-FAMILY B"/>
    <property type="match status" value="1"/>
</dbReference>
<evidence type="ECO:0000256" key="8">
    <source>
        <dbReference type="ARBA" id="ARBA00022989"/>
    </source>
</evidence>
<evidence type="ECO:0000256" key="1">
    <source>
        <dbReference type="ARBA" id="ARBA00004429"/>
    </source>
</evidence>
<keyword evidence="9 11" id="KW-0472">Membrane</keyword>
<dbReference type="GO" id="GO:0005524">
    <property type="term" value="F:ATP binding"/>
    <property type="evidence" value="ECO:0007669"/>
    <property type="project" value="UniProtKB-KW"/>
</dbReference>
<dbReference type="PANTHER" id="PTHR24221:SF654">
    <property type="entry name" value="ATP-BINDING CASSETTE SUB-FAMILY B MEMBER 6"/>
    <property type="match status" value="1"/>
</dbReference>
<accession>A0A841FH67</accession>
<dbReference type="AlphaFoldDB" id="A0A841FH67"/>
<keyword evidence="3" id="KW-1003">Cell membrane</keyword>
<dbReference type="PROSITE" id="PS00211">
    <property type="entry name" value="ABC_TRANSPORTER_1"/>
    <property type="match status" value="1"/>
</dbReference>
<feature type="transmembrane region" description="Helical" evidence="11">
    <location>
        <begin position="52"/>
        <end position="73"/>
    </location>
</feature>
<evidence type="ECO:0000256" key="10">
    <source>
        <dbReference type="ARBA" id="ARBA00023455"/>
    </source>
</evidence>
<dbReference type="SMART" id="SM00382">
    <property type="entry name" value="AAA"/>
    <property type="match status" value="1"/>
</dbReference>
<reference evidence="14 15" key="1">
    <citation type="submission" date="2020-08" db="EMBL/GenBank/DDBJ databases">
        <title>Genomic Encyclopedia of Type Strains, Phase IV (KMG-IV): sequencing the most valuable type-strain genomes for metagenomic binning, comparative biology and taxonomic classification.</title>
        <authorList>
            <person name="Goeker M."/>
        </authorList>
    </citation>
    <scope>NUCLEOTIDE SEQUENCE [LARGE SCALE GENOMIC DNA]</scope>
    <source>
        <strain evidence="14 15">YIM 65646</strain>
    </source>
</reference>
<feature type="domain" description="ABC transmembrane type-1" evidence="13">
    <location>
        <begin position="19"/>
        <end position="297"/>
    </location>
</feature>
<feature type="transmembrane region" description="Helical" evidence="11">
    <location>
        <begin position="20"/>
        <end position="40"/>
    </location>
</feature>
<keyword evidence="7 14" id="KW-0067">ATP-binding</keyword>
<keyword evidence="5 11" id="KW-0812">Transmembrane</keyword>
<gene>
    <name evidence="14" type="ORF">HNR73_002183</name>
</gene>
<dbReference type="GO" id="GO:0140359">
    <property type="term" value="F:ABC-type transporter activity"/>
    <property type="evidence" value="ECO:0007669"/>
    <property type="project" value="InterPro"/>
</dbReference>
<dbReference type="PROSITE" id="PS50893">
    <property type="entry name" value="ABC_TRANSPORTER_2"/>
    <property type="match status" value="1"/>
</dbReference>
<dbReference type="InterPro" id="IPR003593">
    <property type="entry name" value="AAA+_ATPase"/>
</dbReference>
<dbReference type="EMBL" id="JACHGT010000004">
    <property type="protein sequence ID" value="MBB6034333.1"/>
    <property type="molecule type" value="Genomic_DNA"/>
</dbReference>
<feature type="transmembrane region" description="Helical" evidence="11">
    <location>
        <begin position="122"/>
        <end position="143"/>
    </location>
</feature>
<evidence type="ECO:0000256" key="2">
    <source>
        <dbReference type="ARBA" id="ARBA00022448"/>
    </source>
</evidence>
<sequence>MIRRLITLAGDRRATTVHLLLLFLGAVFRAAATLTLIPLLTGLFSGEPREALPWLGLLSGTILVGWIVEIRLYRSGFDIGMKILRTAETRVLDRLERVPLTWLDADRRVEARRALTSAGREICQGMAYLITPMANAFLTPLLIGAGLAFVAWPLAAAALLAVPLLLGALWASGAFSRAADDAYARASDEVATRIVELAQHQAALRAAGRAGPSGSALGGALARQRRAALRLLGFGVPGHLLFGVASQLTLLALASTAAALFLDGTLTGAALVALIVVAVRFLEPFTTFGDLAQAVSSLRGTIDRVVGVLDAPVLPVDDDPAPAVDAPVLAFDDVSFTYDGADRPAVDGVSFTVARGGTTAIVGPSGSGKSTLLALAARLHDTDAGTVRIHGRSVRSHDPLDLAGHYAVVHQNVYLFEGTLRDNVLLGRRDADDDALASAATRAGLDEVVARLPEGWSTRVGEGGATLSGGERQRVGLARALLKDAPLLLLDEVTSALDTGNEQAVVAALASTARHRATVIIAHRLDTIIGADQVVFLEGGKVREIGAPAALIDAGGHFARYWAQRRQASGWHLVGVE</sequence>
<keyword evidence="6" id="KW-0547">Nucleotide-binding</keyword>
<dbReference type="RefSeq" id="WP_184787197.1">
    <property type="nucleotide sequence ID" value="NZ_BONT01000045.1"/>
</dbReference>
<dbReference type="PROSITE" id="PS50929">
    <property type="entry name" value="ABC_TM1F"/>
    <property type="match status" value="1"/>
</dbReference>
<name>A0A841FH67_9ACTN</name>
<evidence type="ECO:0000256" key="7">
    <source>
        <dbReference type="ARBA" id="ARBA00022840"/>
    </source>
</evidence>
<dbReference type="GO" id="GO:0005886">
    <property type="term" value="C:plasma membrane"/>
    <property type="evidence" value="ECO:0007669"/>
    <property type="project" value="UniProtKB-SubCell"/>
</dbReference>
<dbReference type="InterPro" id="IPR011527">
    <property type="entry name" value="ABC1_TM_dom"/>
</dbReference>
<feature type="transmembrane region" description="Helical" evidence="11">
    <location>
        <begin position="231"/>
        <end position="254"/>
    </location>
</feature>
<evidence type="ECO:0000313" key="14">
    <source>
        <dbReference type="EMBL" id="MBB6034333.1"/>
    </source>
</evidence>
<evidence type="ECO:0000313" key="15">
    <source>
        <dbReference type="Proteomes" id="UP000548476"/>
    </source>
</evidence>
<dbReference type="SUPFAM" id="SSF90123">
    <property type="entry name" value="ABC transporter transmembrane region"/>
    <property type="match status" value="1"/>
</dbReference>
<dbReference type="InterPro" id="IPR039421">
    <property type="entry name" value="Type_1_exporter"/>
</dbReference>
<evidence type="ECO:0000256" key="9">
    <source>
        <dbReference type="ARBA" id="ARBA00023136"/>
    </source>
</evidence>
<feature type="transmembrane region" description="Helical" evidence="11">
    <location>
        <begin position="149"/>
        <end position="171"/>
    </location>
</feature>
<evidence type="ECO:0000256" key="6">
    <source>
        <dbReference type="ARBA" id="ARBA00022741"/>
    </source>
</evidence>
<comment type="subcellular location">
    <subcellularLocation>
        <location evidence="1">Cell inner membrane</location>
        <topology evidence="1">Multi-pass membrane protein</topology>
    </subcellularLocation>
</comment>
<feature type="transmembrane region" description="Helical" evidence="11">
    <location>
        <begin position="260"/>
        <end position="282"/>
    </location>
</feature>
<keyword evidence="15" id="KW-1185">Reference proteome</keyword>
<keyword evidence="8 11" id="KW-1133">Transmembrane helix</keyword>
<dbReference type="FunFam" id="3.40.50.300:FF:000221">
    <property type="entry name" value="Multidrug ABC transporter ATP-binding protein"/>
    <property type="match status" value="1"/>
</dbReference>
<evidence type="ECO:0000259" key="12">
    <source>
        <dbReference type="PROSITE" id="PS50893"/>
    </source>
</evidence>
<dbReference type="InterPro" id="IPR017871">
    <property type="entry name" value="ABC_transporter-like_CS"/>
</dbReference>
<evidence type="ECO:0000256" key="3">
    <source>
        <dbReference type="ARBA" id="ARBA00022475"/>
    </source>
</evidence>
<protein>
    <submittedName>
        <fullName evidence="14">ATP-binding cassette subfamily B protein IrtB</fullName>
        <ecNumber evidence="14">3.6.3.-</ecNumber>
    </submittedName>
</protein>
<evidence type="ECO:0000256" key="4">
    <source>
        <dbReference type="ARBA" id="ARBA00022519"/>
    </source>
</evidence>